<dbReference type="PROSITE" id="PS52050">
    <property type="entry name" value="WYL"/>
    <property type="match status" value="1"/>
</dbReference>
<dbReference type="InterPro" id="IPR026881">
    <property type="entry name" value="WYL_dom"/>
</dbReference>
<organism evidence="2 3">
    <name type="scientific">Nocardioides simplex</name>
    <name type="common">Arthrobacter simplex</name>
    <dbReference type="NCBI Taxonomy" id="2045"/>
    <lineage>
        <taxon>Bacteria</taxon>
        <taxon>Bacillati</taxon>
        <taxon>Actinomycetota</taxon>
        <taxon>Actinomycetes</taxon>
        <taxon>Propionibacteriales</taxon>
        <taxon>Nocardioidaceae</taxon>
        <taxon>Pimelobacter</taxon>
    </lineage>
</organism>
<comment type="caution">
    <text evidence="2">The sequence shown here is derived from an EMBL/GenBank/DDBJ whole genome shotgun (WGS) entry which is preliminary data.</text>
</comment>
<dbReference type="PANTHER" id="PTHR34580">
    <property type="match status" value="1"/>
</dbReference>
<evidence type="ECO:0000313" key="2">
    <source>
        <dbReference type="EMBL" id="KAB2809314.1"/>
    </source>
</evidence>
<dbReference type="RefSeq" id="WP_151581518.1">
    <property type="nucleotide sequence ID" value="NZ_JBIWND010000002.1"/>
</dbReference>
<dbReference type="AlphaFoldDB" id="A0A7J5DVG0"/>
<dbReference type="PANTHER" id="PTHR34580:SF1">
    <property type="entry name" value="PROTEIN PAFC"/>
    <property type="match status" value="1"/>
</dbReference>
<name>A0A7J5DVG0_NOCSI</name>
<proteinExistence type="predicted"/>
<gene>
    <name evidence="2" type="ORF">F9L07_19940</name>
</gene>
<reference evidence="2 3" key="1">
    <citation type="submission" date="2019-09" db="EMBL/GenBank/DDBJ databases">
        <title>Pimelobacter sp. isolated from Paulinella.</title>
        <authorList>
            <person name="Jeong S.E."/>
        </authorList>
    </citation>
    <scope>NUCLEOTIDE SEQUENCE [LARGE SCALE GENOMIC DNA]</scope>
    <source>
        <strain evidence="2 3">Pch-N</strain>
    </source>
</reference>
<sequence>MSTVPQYATRIARLPRVFERLAAHPDGLPLAELAAELDVPAAELRDDLLAFYTADVSADWLLGLTRPDVLEFLGPDGSDVDPAEAEIVRFVEETGELGVEYVDAAELALVHTAALALLDLEPDNADLAGAIEVLTETLLGAPGDLPRVSDANRSLPLLQEAREKRRAARIVYSRAWQPGVSEREIEPYRLVQTRRGWEVDAGPADEHGRLRTYLLSNIRDVTLLDREFAVPDDLGDILAAQRATTTVRVLLPQEARWAADFYAEHVTLVQDDEESVVVDLDLLPPLERRVGRLLLAAGPAAFVVEPAALADAGVVLAEELLVHHGG</sequence>
<dbReference type="InterPro" id="IPR051534">
    <property type="entry name" value="CBASS_pafABC_assoc_protein"/>
</dbReference>
<feature type="domain" description="WYL" evidence="1">
    <location>
        <begin position="155"/>
        <end position="222"/>
    </location>
</feature>
<protein>
    <submittedName>
        <fullName evidence="2">WYL domain-containing protein</fullName>
    </submittedName>
</protein>
<dbReference type="Proteomes" id="UP000449906">
    <property type="component" value="Unassembled WGS sequence"/>
</dbReference>
<evidence type="ECO:0000259" key="1">
    <source>
        <dbReference type="Pfam" id="PF13280"/>
    </source>
</evidence>
<dbReference type="Pfam" id="PF13280">
    <property type="entry name" value="WYL"/>
    <property type="match status" value="1"/>
</dbReference>
<accession>A0A7J5DVG0</accession>
<evidence type="ECO:0000313" key="3">
    <source>
        <dbReference type="Proteomes" id="UP000449906"/>
    </source>
</evidence>
<dbReference type="EMBL" id="WBVM01000002">
    <property type="protein sequence ID" value="KAB2809314.1"/>
    <property type="molecule type" value="Genomic_DNA"/>
</dbReference>